<dbReference type="EMBL" id="RHLD01000005">
    <property type="protein sequence ID" value="TPP41436.1"/>
    <property type="molecule type" value="Genomic_DNA"/>
</dbReference>
<feature type="region of interest" description="Disordered" evidence="1">
    <location>
        <begin position="744"/>
        <end position="791"/>
    </location>
</feature>
<dbReference type="PANTHER" id="PTHR24361:SF613">
    <property type="entry name" value="NUCLEAR RECEPTOR-BINDING PROTEIN-RELATED"/>
    <property type="match status" value="1"/>
</dbReference>
<dbReference type="SMART" id="SM00220">
    <property type="entry name" value="S_TKc"/>
    <property type="match status" value="1"/>
</dbReference>
<reference evidence="5" key="1">
    <citation type="submission" date="2019-02" db="EMBL/GenBank/DDBJ databases">
        <title>FDA dAtabase for Regulatory Grade micrObial Sequences (FDA-ARGOS): Supporting development and validation of Infectious Disease Dx tests.</title>
        <authorList>
            <person name="Duncan R."/>
            <person name="Fisher C."/>
            <person name="Tallon L."/>
            <person name="Sadzewicz L."/>
            <person name="Sengamalay N."/>
            <person name="Ott S."/>
            <person name="Godinez A."/>
            <person name="Nagaraj S."/>
            <person name="Vavikolanu K."/>
            <person name="Vyas G."/>
            <person name="Nadendla S."/>
            <person name="Aluvathingal J."/>
            <person name="Sichtig H."/>
        </authorList>
    </citation>
    <scope>NUCLEOTIDE SEQUENCE [LARGE SCALE GENOMIC DNA]</scope>
    <source>
        <strain evidence="5">FDAARGOS_360</strain>
    </source>
</reference>
<dbReference type="Gene3D" id="1.10.510.10">
    <property type="entry name" value="Transferase(Phosphotransferase) domain 1"/>
    <property type="match status" value="1"/>
</dbReference>
<keyword evidence="2" id="KW-1133">Transmembrane helix</keyword>
<feature type="transmembrane region" description="Helical" evidence="2">
    <location>
        <begin position="140"/>
        <end position="170"/>
    </location>
</feature>
<organism evidence="4 5">
    <name type="scientific">Leishmania donovani</name>
    <dbReference type="NCBI Taxonomy" id="5661"/>
    <lineage>
        <taxon>Eukaryota</taxon>
        <taxon>Discoba</taxon>
        <taxon>Euglenozoa</taxon>
        <taxon>Kinetoplastea</taxon>
        <taxon>Metakinetoplastina</taxon>
        <taxon>Trypanosomatida</taxon>
        <taxon>Trypanosomatidae</taxon>
        <taxon>Leishmaniinae</taxon>
        <taxon>Leishmania</taxon>
    </lineage>
</organism>
<evidence type="ECO:0000259" key="3">
    <source>
        <dbReference type="PROSITE" id="PS50011"/>
    </source>
</evidence>
<feature type="region of interest" description="Disordered" evidence="1">
    <location>
        <begin position="1"/>
        <end position="46"/>
    </location>
</feature>
<evidence type="ECO:0000256" key="1">
    <source>
        <dbReference type="SAM" id="MobiDB-lite"/>
    </source>
</evidence>
<dbReference type="VEuPathDB" id="TriTrypDB:LdBPK_080670.1"/>
<feature type="domain" description="Protein kinase" evidence="3">
    <location>
        <begin position="1139"/>
        <end position="1437"/>
    </location>
</feature>
<feature type="compositionally biased region" description="Low complexity" evidence="1">
    <location>
        <begin position="34"/>
        <end position="46"/>
    </location>
</feature>
<dbReference type="PANTHER" id="PTHR24361">
    <property type="entry name" value="MITOGEN-ACTIVATED KINASE KINASE KINASE"/>
    <property type="match status" value="1"/>
</dbReference>
<dbReference type="Proteomes" id="UP000318821">
    <property type="component" value="Unassembled WGS sequence"/>
</dbReference>
<dbReference type="GO" id="GO:0004674">
    <property type="term" value="F:protein serine/threonine kinase activity"/>
    <property type="evidence" value="ECO:0007669"/>
    <property type="project" value="TreeGrafter"/>
</dbReference>
<dbReference type="Pfam" id="PF00069">
    <property type="entry name" value="Pkinase"/>
    <property type="match status" value="1"/>
</dbReference>
<dbReference type="InterPro" id="IPR053235">
    <property type="entry name" value="Ser_Thr_kinase"/>
</dbReference>
<keyword evidence="2" id="KW-0472">Membrane</keyword>
<accession>A0A504WXL7</accession>
<comment type="caution">
    <text evidence="4">The sequence shown here is derived from an EMBL/GenBank/DDBJ whole genome shotgun (WGS) entry which is preliminary data.</text>
</comment>
<feature type="compositionally biased region" description="Low complexity" evidence="1">
    <location>
        <begin position="744"/>
        <end position="757"/>
    </location>
</feature>
<dbReference type="PROSITE" id="PS50011">
    <property type="entry name" value="PROTEIN_KINASE_DOM"/>
    <property type="match status" value="1"/>
</dbReference>
<feature type="transmembrane region" description="Helical" evidence="2">
    <location>
        <begin position="516"/>
        <end position="533"/>
    </location>
</feature>
<dbReference type="VEuPathDB" id="TriTrypDB:LDHU3_31.3260"/>
<feature type="compositionally biased region" description="Low complexity" evidence="1">
    <location>
        <begin position="764"/>
        <end position="776"/>
    </location>
</feature>
<evidence type="ECO:0000313" key="4">
    <source>
        <dbReference type="EMBL" id="TPP41436.1"/>
    </source>
</evidence>
<dbReference type="VEuPathDB" id="TriTrypDB:LdBPK_311870.1"/>
<dbReference type="SUPFAM" id="SSF56112">
    <property type="entry name" value="Protein kinase-like (PK-like)"/>
    <property type="match status" value="1"/>
</dbReference>
<protein>
    <submittedName>
        <fullName evidence="4">Protein kinase domain family protein</fullName>
    </submittedName>
</protein>
<evidence type="ECO:0000313" key="5">
    <source>
        <dbReference type="Proteomes" id="UP000318821"/>
    </source>
</evidence>
<proteinExistence type="predicted"/>
<dbReference type="GO" id="GO:0005524">
    <property type="term" value="F:ATP binding"/>
    <property type="evidence" value="ECO:0007669"/>
    <property type="project" value="InterPro"/>
</dbReference>
<sequence length="1459" mass="159102">MVCKVSGGLGRSWPTASLSSSGKRLDYPPPMPTPQASSPPTSSRTPEVVCLDEGVQSSHVRVTPIAPHVLEEGTRKEEKNPLGAWTDSAAGLLIRDDVAWASCSKEPRAETLPRLYANQQNVPRASKRAAWLDFLCRVDILWSILFFALLATVGICSAVVTQTIVSAAVLESWRTLHHVHANIIRKRLDQQISAVYNMAADLILLQARYPFQMQSEDTLATLCSILSGYDKDMLLAALSLVSHELRETITCMHGLTDDALTDILFGYVSYNHTVNATNYVDKDTYRFQRPLRMAMEWPPQVRNISNFIDENMNAVPIFALVNELAAGRNPDIDIRNAWRVNPILPHLMELNVPVGMVYGSPTMPVTTPITDYALLHINGSRLLREPDGTHHIGARIALFVNQTLTDADPAIMSNNWGQHFISSVIHTPLVNTSVTYLKASDVRDPLMRAALQHVDLAQLQSEASRSTVGFQHNGAPAMVTAWTYTTSKGLCLPLVYASVQENITVPHTLIRDMGNGIMVAAVLIFTLIFWRLIHRTISQPLNGVQASMLASVEHGDRQLYYLRDSKLVRFTEVDALIKAHNKTMQQLRDVDAFIPEGLRLRVTDGSAHQSDDVPTRRFSCLTHNSRPPKLKGPQLSLHLSTVVYISMSATASTTTDPLSSLQRRSLAEEQESGQIRGQRLIAAAEQTAQAANTANSGPFPTPAALTAFITAVHELCHTHHGTLHRLCPDACVLHFNSAVRAHLPRGPGDASAAAAPAAAPPAPAARHGVPAAQSAPQPRPPRATRQEEMRLRAAQDARNAAAFALDLVSWTAAQSGSGENAQRDGTAAMPDVRALLDTSMFTCGQYRPAGSEQTLQVALGRDVQRDLGRVPQRIGVRVAMTEETATLLRAEDDSGSRGRGNMDAGVRQIPVDVLRTGRAGLDGDVVVLYEALPGRVAGDAAWQLYARCCCDGFEHMLRGDYAGALAAYRGVAEIADLEPGLLPAAMRREAAASAVTGGAVSVQVARLMRDCERRVRLRITKRLCKVRLCPLGIDAVLRDSKPLGNGTEALYPGVLSPNKEDVGVLRKGRVRDENGSGLSRMSAHRFPRVRERYVLAVKDGASTFRYVVPSMPSWMRDEHGLHWHIARCPMNGELTPEFMWNRRVLALGSAGALCSVNYLIYREVHPVVAKVIRNAPPGPMSDALRSATPVCGPSSRQAAAVRRLIKKHQQLRHPNLLSFLGFSESLEGGVMPLWEFSPGGTLRELIFRYPNVKPVTINRFGLQILTALSYLHERGVAHGSVRLDNVLVSADGKCRLTGHSGDNEAARELFHIHQTCFISPLMATGALPTPQCDMFCIGLGALEALTKQPAWKWATGDDGQPLGTAAELAELMRAGGATFSSALMQGRVVVNADPLRGASVVGKYSNRAVESLIRCLSLDPAERPTAMQVREASKEMLLQAGLTLEEDELAASFPLMVRN</sequence>
<dbReference type="VEuPathDB" id="TriTrypDB:LdCL_310026100"/>
<evidence type="ECO:0000256" key="2">
    <source>
        <dbReference type="SAM" id="Phobius"/>
    </source>
</evidence>
<keyword evidence="4" id="KW-0808">Transferase</keyword>
<name>A0A504WXL7_LEIDO</name>
<feature type="region of interest" description="Disordered" evidence="1">
    <location>
        <begin position="655"/>
        <end position="674"/>
    </location>
</feature>
<gene>
    <name evidence="4" type="ORF">CGC20_3230</name>
</gene>
<dbReference type="InterPro" id="IPR000719">
    <property type="entry name" value="Prot_kinase_dom"/>
</dbReference>
<keyword evidence="2" id="KW-0812">Transmembrane</keyword>
<keyword evidence="4" id="KW-0418">Kinase</keyword>
<dbReference type="InterPro" id="IPR011009">
    <property type="entry name" value="Kinase-like_dom_sf"/>
</dbReference>
<dbReference type="GO" id="GO:0005737">
    <property type="term" value="C:cytoplasm"/>
    <property type="evidence" value="ECO:0007669"/>
    <property type="project" value="TreeGrafter"/>
</dbReference>
<dbReference type="CDD" id="cd14012">
    <property type="entry name" value="PK_eIF2AK_GCN2_rpt1"/>
    <property type="match status" value="1"/>
</dbReference>